<evidence type="ECO:0000313" key="3">
    <source>
        <dbReference type="Proteomes" id="UP000789342"/>
    </source>
</evidence>
<proteinExistence type="predicted"/>
<evidence type="ECO:0000256" key="1">
    <source>
        <dbReference type="SAM" id="Phobius"/>
    </source>
</evidence>
<feature type="transmembrane region" description="Helical" evidence="1">
    <location>
        <begin position="34"/>
        <end position="53"/>
    </location>
</feature>
<feature type="transmembrane region" description="Helical" evidence="1">
    <location>
        <begin position="82"/>
        <end position="97"/>
    </location>
</feature>
<sequence length="103" mass="11932">MGDIPFACPSSYTYPSEAVEDACKIRKGNLICMWIYYVILVIMTMTGFPRIFYNVDDDYNEDLREGGIIDLSGNEEKSSENASLYFFGFIICPMYFIKKNNFR</sequence>
<reference evidence="2" key="1">
    <citation type="submission" date="2021-06" db="EMBL/GenBank/DDBJ databases">
        <authorList>
            <person name="Kallberg Y."/>
            <person name="Tangrot J."/>
            <person name="Rosling A."/>
        </authorList>
    </citation>
    <scope>NUCLEOTIDE SEQUENCE</scope>
    <source>
        <strain evidence="2">CL551</strain>
    </source>
</reference>
<dbReference type="OrthoDB" id="2373685at2759"/>
<accession>A0A9N8ZGS6</accession>
<protein>
    <submittedName>
        <fullName evidence="2">2955_t:CDS:1</fullName>
    </submittedName>
</protein>
<name>A0A9N8ZGS6_9GLOM</name>
<keyword evidence="1" id="KW-0812">Transmembrane</keyword>
<dbReference type="EMBL" id="CAJVPV010001271">
    <property type="protein sequence ID" value="CAG8492045.1"/>
    <property type="molecule type" value="Genomic_DNA"/>
</dbReference>
<keyword evidence="1" id="KW-0472">Membrane</keyword>
<dbReference type="Proteomes" id="UP000789342">
    <property type="component" value="Unassembled WGS sequence"/>
</dbReference>
<comment type="caution">
    <text evidence="2">The sequence shown here is derived from an EMBL/GenBank/DDBJ whole genome shotgun (WGS) entry which is preliminary data.</text>
</comment>
<keyword evidence="1" id="KW-1133">Transmembrane helix</keyword>
<evidence type="ECO:0000313" key="2">
    <source>
        <dbReference type="EMBL" id="CAG8492045.1"/>
    </source>
</evidence>
<dbReference type="AlphaFoldDB" id="A0A9N8ZGS6"/>
<organism evidence="2 3">
    <name type="scientific">Acaulospora morrowiae</name>
    <dbReference type="NCBI Taxonomy" id="94023"/>
    <lineage>
        <taxon>Eukaryota</taxon>
        <taxon>Fungi</taxon>
        <taxon>Fungi incertae sedis</taxon>
        <taxon>Mucoromycota</taxon>
        <taxon>Glomeromycotina</taxon>
        <taxon>Glomeromycetes</taxon>
        <taxon>Diversisporales</taxon>
        <taxon>Acaulosporaceae</taxon>
        <taxon>Acaulospora</taxon>
    </lineage>
</organism>
<gene>
    <name evidence="2" type="ORF">AMORRO_LOCUS2824</name>
</gene>
<keyword evidence="3" id="KW-1185">Reference proteome</keyword>